<dbReference type="FunCoup" id="A0A6L2PL45">
    <property type="interactions" value="88"/>
</dbReference>
<dbReference type="InParanoid" id="A0A6L2PL45"/>
<dbReference type="Pfam" id="PF14645">
    <property type="entry name" value="Chibby"/>
    <property type="match status" value="1"/>
</dbReference>
<organism evidence="1 2">
    <name type="scientific">Coptotermes formosanus</name>
    <name type="common">Formosan subterranean termite</name>
    <dbReference type="NCBI Taxonomy" id="36987"/>
    <lineage>
        <taxon>Eukaryota</taxon>
        <taxon>Metazoa</taxon>
        <taxon>Ecdysozoa</taxon>
        <taxon>Arthropoda</taxon>
        <taxon>Hexapoda</taxon>
        <taxon>Insecta</taxon>
        <taxon>Pterygota</taxon>
        <taxon>Neoptera</taxon>
        <taxon>Polyneoptera</taxon>
        <taxon>Dictyoptera</taxon>
        <taxon>Blattodea</taxon>
        <taxon>Blattoidea</taxon>
        <taxon>Termitoidae</taxon>
        <taxon>Rhinotermitidae</taxon>
        <taxon>Coptotermes</taxon>
    </lineage>
</organism>
<evidence type="ECO:0000313" key="2">
    <source>
        <dbReference type="Proteomes" id="UP000502823"/>
    </source>
</evidence>
<dbReference type="PANTHER" id="PTHR21533">
    <property type="entry name" value="LEUCINE-RICH PROTEIN"/>
    <property type="match status" value="1"/>
</dbReference>
<name>A0A6L2PL45_COPFO</name>
<dbReference type="PANTHER" id="PTHR21533:SF19">
    <property type="entry name" value="LEUCINE-RICH PROTEIN"/>
    <property type="match status" value="1"/>
</dbReference>
<protein>
    <submittedName>
        <fullName evidence="1">Uncharacterized protein</fullName>
    </submittedName>
</protein>
<dbReference type="InterPro" id="IPR028118">
    <property type="entry name" value="Chibby_fam"/>
</dbReference>
<gene>
    <name evidence="1" type="ORF">Cfor_03263</name>
</gene>
<reference evidence="2" key="1">
    <citation type="submission" date="2020-01" db="EMBL/GenBank/DDBJ databases">
        <title>Draft genome sequence of the Termite Coptotermes fromosanus.</title>
        <authorList>
            <person name="Itakura S."/>
            <person name="Yosikawa Y."/>
            <person name="Umezawa K."/>
        </authorList>
    </citation>
    <scope>NUCLEOTIDE SEQUENCE [LARGE SCALE GENOMIC DNA]</scope>
</reference>
<dbReference type="EMBL" id="BLKM01004391">
    <property type="protein sequence ID" value="GFG31258.1"/>
    <property type="molecule type" value="Genomic_DNA"/>
</dbReference>
<keyword evidence="2" id="KW-1185">Reference proteome</keyword>
<evidence type="ECO:0000313" key="1">
    <source>
        <dbReference type="EMBL" id="GFG31258.1"/>
    </source>
</evidence>
<accession>A0A6L2PL45</accession>
<proteinExistence type="predicted"/>
<comment type="caution">
    <text evidence="1">The sequence shown here is derived from an EMBL/GenBank/DDBJ whole genome shotgun (WGS) entry which is preliminary data.</text>
</comment>
<dbReference type="Proteomes" id="UP000502823">
    <property type="component" value="Unassembled WGS sequence"/>
</dbReference>
<sequence>MPLFSSKFFPKKPSSRKVELSVINKELSPEKASQEVGLEVGPIKLKLGDQESVFDNGEWVPETGPVSGTHKENLKLRQYVQHLQDENSLLKLKFEVLLDMVLDMLLYHMSNCKLTQTTAESHLQQKRIEELQKQVLDSTRTRLRKR</sequence>
<dbReference type="OrthoDB" id="2145765at2759"/>
<dbReference type="AlphaFoldDB" id="A0A6L2PL45"/>